<dbReference type="PANTHER" id="PTHR45947">
    <property type="entry name" value="SULFOQUINOVOSYL TRANSFERASE SQD2"/>
    <property type="match status" value="1"/>
</dbReference>
<reference evidence="4" key="1">
    <citation type="submission" date="2023-07" db="EMBL/GenBank/DDBJ databases">
        <title>Whole-genome sequencing of a new Methanosarcina sp. Z-7115.</title>
        <authorList>
            <person name="Zhilina T.N."/>
            <person name="Merkel A.Y."/>
        </authorList>
    </citation>
    <scope>NUCLEOTIDE SEQUENCE [LARGE SCALE GENOMIC DNA]</scope>
    <source>
        <strain evidence="4">Z-7115</strain>
    </source>
</reference>
<gene>
    <name evidence="3" type="ORF">RG963_09870</name>
</gene>
<feature type="domain" description="Glycosyl transferase family 1" evidence="1">
    <location>
        <begin position="209"/>
        <end position="373"/>
    </location>
</feature>
<dbReference type="GO" id="GO:0016757">
    <property type="term" value="F:glycosyltransferase activity"/>
    <property type="evidence" value="ECO:0007669"/>
    <property type="project" value="UniProtKB-KW"/>
</dbReference>
<dbReference type="Gene3D" id="3.40.50.2000">
    <property type="entry name" value="Glycogen Phosphorylase B"/>
    <property type="match status" value="2"/>
</dbReference>
<keyword evidence="3" id="KW-0808">Transferase</keyword>
<feature type="domain" description="Glycosyltransferase subfamily 4-like N-terminal" evidence="2">
    <location>
        <begin position="83"/>
        <end position="195"/>
    </location>
</feature>
<dbReference type="Pfam" id="PF13439">
    <property type="entry name" value="Glyco_transf_4"/>
    <property type="match status" value="1"/>
</dbReference>
<evidence type="ECO:0000259" key="1">
    <source>
        <dbReference type="Pfam" id="PF00534"/>
    </source>
</evidence>
<comment type="caution">
    <text evidence="3">The sequence shown here is derived from an EMBL/GenBank/DDBJ whole genome shotgun (WGS) entry which is preliminary data.</text>
</comment>
<evidence type="ECO:0000313" key="4">
    <source>
        <dbReference type="Proteomes" id="UP001246244"/>
    </source>
</evidence>
<keyword evidence="4" id="KW-1185">Reference proteome</keyword>
<dbReference type="InterPro" id="IPR028098">
    <property type="entry name" value="Glyco_trans_4-like_N"/>
</dbReference>
<sequence>MSLKKKILFTCHSYNNFQKDPIDLVSSNFDTVSVLVRYNPIAEFSRYIPLPFLNRYNLSYKIDLKNKPSNLNVYPTPVLYASFDSKDRRLGEKNFKAAEKVIEQNNIEFDIIHSHFTWSSGYVGAKLSKKYDVPFVVTAHGYDIYDLPFRDKAWRKSIEDVLNDANCILTVSKSNLDCINELDVESPVKIISNGYRSDLFYPKDPNACKNSLNLPTNKKIILSVGNLETIKGHKYLIESVSEVVKWRKDILCVIVGGGKLWKKLNQQIKKNNLDKYVLLTGEKPHDEIPIWMNACDVFVLPSIRESFGVVQIEAMACKKPIVATHNGGSGGILISEDYGFLVEPENSAELAKMILLALNKNWNADKIYTYSKKFALDNIKHELISIYNNL</sequence>
<dbReference type="EMBL" id="JAVKPK010000036">
    <property type="protein sequence ID" value="MDR7666075.1"/>
    <property type="molecule type" value="Genomic_DNA"/>
</dbReference>
<keyword evidence="3" id="KW-0328">Glycosyltransferase</keyword>
<dbReference type="SUPFAM" id="SSF53756">
    <property type="entry name" value="UDP-Glycosyltransferase/glycogen phosphorylase"/>
    <property type="match status" value="1"/>
</dbReference>
<dbReference type="InterPro" id="IPR050194">
    <property type="entry name" value="Glycosyltransferase_grp1"/>
</dbReference>
<name>A0ABU2D260_9EURY</name>
<evidence type="ECO:0000259" key="2">
    <source>
        <dbReference type="Pfam" id="PF13439"/>
    </source>
</evidence>
<protein>
    <submittedName>
        <fullName evidence="3">Glycosyltransferase</fullName>
        <ecNumber evidence="3">2.4.-.-</ecNumber>
    </submittedName>
</protein>
<dbReference type="InterPro" id="IPR001296">
    <property type="entry name" value="Glyco_trans_1"/>
</dbReference>
<dbReference type="RefSeq" id="WP_310576102.1">
    <property type="nucleotide sequence ID" value="NZ_JAVKPK010000036.1"/>
</dbReference>
<dbReference type="Proteomes" id="UP001246244">
    <property type="component" value="Unassembled WGS sequence"/>
</dbReference>
<dbReference type="EC" id="2.4.-.-" evidence="3"/>
<dbReference type="PANTHER" id="PTHR45947:SF15">
    <property type="entry name" value="TEICHURONIC ACID BIOSYNTHESIS GLYCOSYLTRANSFERASE TUAC-RELATED"/>
    <property type="match status" value="1"/>
</dbReference>
<proteinExistence type="predicted"/>
<organism evidence="3 4">
    <name type="scientific">Methanosarcina baikalica</name>
    <dbReference type="NCBI Taxonomy" id="3073890"/>
    <lineage>
        <taxon>Archaea</taxon>
        <taxon>Methanobacteriati</taxon>
        <taxon>Methanobacteriota</taxon>
        <taxon>Stenosarchaea group</taxon>
        <taxon>Methanomicrobia</taxon>
        <taxon>Methanosarcinales</taxon>
        <taxon>Methanosarcinaceae</taxon>
        <taxon>Methanosarcina</taxon>
    </lineage>
</organism>
<accession>A0ABU2D260</accession>
<dbReference type="Pfam" id="PF00534">
    <property type="entry name" value="Glycos_transf_1"/>
    <property type="match status" value="1"/>
</dbReference>
<evidence type="ECO:0000313" key="3">
    <source>
        <dbReference type="EMBL" id="MDR7666075.1"/>
    </source>
</evidence>